<gene>
    <name evidence="1" type="ORF">Tco_0600360</name>
</gene>
<accession>A0ABQ4WBK7</accession>
<protein>
    <submittedName>
        <fullName evidence="1">Uncharacterized protein</fullName>
    </submittedName>
</protein>
<name>A0ABQ4WBK7_9ASTR</name>
<dbReference type="Proteomes" id="UP001151760">
    <property type="component" value="Unassembled WGS sequence"/>
</dbReference>
<keyword evidence="2" id="KW-1185">Reference proteome</keyword>
<reference evidence="1" key="2">
    <citation type="submission" date="2022-01" db="EMBL/GenBank/DDBJ databases">
        <authorList>
            <person name="Yamashiro T."/>
            <person name="Shiraishi A."/>
            <person name="Satake H."/>
            <person name="Nakayama K."/>
        </authorList>
    </citation>
    <scope>NUCLEOTIDE SEQUENCE</scope>
</reference>
<comment type="caution">
    <text evidence="1">The sequence shown here is derived from an EMBL/GenBank/DDBJ whole genome shotgun (WGS) entry which is preliminary data.</text>
</comment>
<organism evidence="1 2">
    <name type="scientific">Tanacetum coccineum</name>
    <dbReference type="NCBI Taxonomy" id="301880"/>
    <lineage>
        <taxon>Eukaryota</taxon>
        <taxon>Viridiplantae</taxon>
        <taxon>Streptophyta</taxon>
        <taxon>Embryophyta</taxon>
        <taxon>Tracheophyta</taxon>
        <taxon>Spermatophyta</taxon>
        <taxon>Magnoliopsida</taxon>
        <taxon>eudicotyledons</taxon>
        <taxon>Gunneridae</taxon>
        <taxon>Pentapetalae</taxon>
        <taxon>asterids</taxon>
        <taxon>campanulids</taxon>
        <taxon>Asterales</taxon>
        <taxon>Asteraceae</taxon>
        <taxon>Asteroideae</taxon>
        <taxon>Anthemideae</taxon>
        <taxon>Anthemidinae</taxon>
        <taxon>Tanacetum</taxon>
    </lineage>
</organism>
<dbReference type="EMBL" id="BQNB010008501">
    <property type="protein sequence ID" value="GJS50239.1"/>
    <property type="molecule type" value="Genomic_DNA"/>
</dbReference>
<evidence type="ECO:0000313" key="1">
    <source>
        <dbReference type="EMBL" id="GJS50239.1"/>
    </source>
</evidence>
<sequence>MRNKRLKRKYFTSITTIKLSELNLKVEAFKLDLEESPPEATDERCKNVETHGSEAILESMNPWTLKATHVAIDKLEGLVFMLPYYHCYLMLSHSSTYCLRMCIMVDIWFQWINQWLQLIVRCLESQRTHFKFIKLQNMLTTVQEAGQAKMCSFVSSVPAFEHNNELKGTSFIIFGRGMCNIDFLCLIVNIYIRDNTWLAVSGNAQMVHLGNMDGNDIDAQRRVRGKCTEKQCPYMTMARRDVIKGTSYVNLTASDPTLLGFYRPNCRSKKLDALNNAYRGCELSTSLYWMVFVHLYSLSHVKPIRSAFPSI</sequence>
<reference evidence="1" key="1">
    <citation type="journal article" date="2022" name="Int. J. Mol. Sci.">
        <title>Draft Genome of Tanacetum Coccineum: Genomic Comparison of Closely Related Tanacetum-Family Plants.</title>
        <authorList>
            <person name="Yamashiro T."/>
            <person name="Shiraishi A."/>
            <person name="Nakayama K."/>
            <person name="Satake H."/>
        </authorList>
    </citation>
    <scope>NUCLEOTIDE SEQUENCE</scope>
</reference>
<evidence type="ECO:0000313" key="2">
    <source>
        <dbReference type="Proteomes" id="UP001151760"/>
    </source>
</evidence>
<proteinExistence type="predicted"/>